<dbReference type="PANTHER" id="PTHR43244">
    <property type="match status" value="1"/>
</dbReference>
<dbReference type="NCBIfam" id="TIGR03619">
    <property type="entry name" value="F420_Rv2161c"/>
    <property type="match status" value="1"/>
</dbReference>
<keyword evidence="1" id="KW-0560">Oxidoreductase</keyword>
<keyword evidence="4" id="KW-1185">Reference proteome</keyword>
<reference evidence="3" key="1">
    <citation type="submission" date="2020-07" db="EMBL/GenBank/DDBJ databases">
        <authorList>
            <person name="Pettersson B.M.F."/>
            <person name="Behra P.R.K."/>
            <person name="Ramesh M."/>
            <person name="Das S."/>
            <person name="Dasgupta S."/>
            <person name="Kirsebom L.A."/>
        </authorList>
    </citation>
    <scope>NUCLEOTIDE SEQUENCE</scope>
    <source>
        <strain evidence="3">DSM 44838</strain>
    </source>
</reference>
<evidence type="ECO:0000256" key="1">
    <source>
        <dbReference type="ARBA" id="ARBA00023002"/>
    </source>
</evidence>
<dbReference type="PANTHER" id="PTHR43244:SF1">
    <property type="entry name" value="5,10-METHYLENETETRAHYDROMETHANOPTERIN REDUCTASE"/>
    <property type="match status" value="1"/>
</dbReference>
<sequence length="287" mass="30981">MTTFGVVLPQTALSSDVRELRRYALAVEELGFTHVMAYDHVVGADPTVHSTQYGYDVDATFHEPLVTFGYLAALTGLELFTGVIILPQRQTALVAKQAAQVDLLSGGRLRLGVGVGWNKVEYNALGEEFSTRGKRIEEQVLLLRRLWTERAVTFDGDFDTITAAGLSPLPIQRPIPIWIGAQVPAGYRRAGRLADGWFPEFGPGPELDAAQEIIASAAEAAGRDPATLGMLGRVDWSAGLDASLRAVQDWREAGATHIAFNTMDAGLHGIDEHVDALAVLAEKCSLS</sequence>
<accession>A0A9X2Z8W8</accession>
<name>A0A9X2Z8W8_9MYCO</name>
<evidence type="ECO:0000259" key="2">
    <source>
        <dbReference type="Pfam" id="PF00296"/>
    </source>
</evidence>
<dbReference type="InterPro" id="IPR019921">
    <property type="entry name" value="Lucif-like_OxRdtase_Rv2161c"/>
</dbReference>
<evidence type="ECO:0000313" key="3">
    <source>
        <dbReference type="EMBL" id="MCV7424724.1"/>
    </source>
</evidence>
<dbReference type="AlphaFoldDB" id="A0A9X2Z8W8"/>
<comment type="caution">
    <text evidence="3">The sequence shown here is derived from an EMBL/GenBank/DDBJ whole genome shotgun (WGS) entry which is preliminary data.</text>
</comment>
<dbReference type="InterPro" id="IPR036661">
    <property type="entry name" value="Luciferase-like_sf"/>
</dbReference>
<evidence type="ECO:0000313" key="4">
    <source>
        <dbReference type="Proteomes" id="UP001141629"/>
    </source>
</evidence>
<dbReference type="EMBL" id="JACKVK010000022">
    <property type="protein sequence ID" value="MCV7424724.1"/>
    <property type="molecule type" value="Genomic_DNA"/>
</dbReference>
<protein>
    <submittedName>
        <fullName evidence="3">LLM class F420-dependent oxidoreductase</fullName>
    </submittedName>
</protein>
<feature type="domain" description="Luciferase-like" evidence="2">
    <location>
        <begin position="10"/>
        <end position="228"/>
    </location>
</feature>
<proteinExistence type="predicted"/>
<dbReference type="InterPro" id="IPR011251">
    <property type="entry name" value="Luciferase-like_dom"/>
</dbReference>
<dbReference type="InterPro" id="IPR050564">
    <property type="entry name" value="F420-G6PD/mer"/>
</dbReference>
<dbReference type="SUPFAM" id="SSF51679">
    <property type="entry name" value="Bacterial luciferase-like"/>
    <property type="match status" value="1"/>
</dbReference>
<dbReference type="Gene3D" id="3.20.20.30">
    <property type="entry name" value="Luciferase-like domain"/>
    <property type="match status" value="1"/>
</dbReference>
<dbReference type="Pfam" id="PF00296">
    <property type="entry name" value="Bac_luciferase"/>
    <property type="match status" value="1"/>
</dbReference>
<dbReference type="RefSeq" id="WP_263999814.1">
    <property type="nucleotide sequence ID" value="NZ_JACKVK010000022.1"/>
</dbReference>
<dbReference type="Proteomes" id="UP001141629">
    <property type="component" value="Unassembled WGS sequence"/>
</dbReference>
<gene>
    <name evidence="3" type="ORF">H7K45_29715</name>
</gene>
<organism evidence="3 4">
    <name type="scientific">Mycobacterium yunnanensis</name>
    <dbReference type="NCBI Taxonomy" id="368477"/>
    <lineage>
        <taxon>Bacteria</taxon>
        <taxon>Bacillati</taxon>
        <taxon>Actinomycetota</taxon>
        <taxon>Actinomycetes</taxon>
        <taxon>Mycobacteriales</taxon>
        <taxon>Mycobacteriaceae</taxon>
        <taxon>Mycobacterium</taxon>
    </lineage>
</organism>
<dbReference type="GO" id="GO:0016705">
    <property type="term" value="F:oxidoreductase activity, acting on paired donors, with incorporation or reduction of molecular oxygen"/>
    <property type="evidence" value="ECO:0007669"/>
    <property type="project" value="InterPro"/>
</dbReference>
<reference evidence="3" key="2">
    <citation type="journal article" date="2022" name="BMC Genomics">
        <title>Comparative genome analysis of mycobacteria focusing on tRNA and non-coding RNA.</title>
        <authorList>
            <person name="Behra P.R.K."/>
            <person name="Pettersson B.M.F."/>
            <person name="Ramesh M."/>
            <person name="Das S."/>
            <person name="Dasgupta S."/>
            <person name="Kirsebom L.A."/>
        </authorList>
    </citation>
    <scope>NUCLEOTIDE SEQUENCE</scope>
    <source>
        <strain evidence="3">DSM 44838</strain>
    </source>
</reference>